<reference evidence="1 2" key="1">
    <citation type="submission" date="2024-03" db="EMBL/GenBank/DDBJ databases">
        <title>The Acrasis kona genome and developmental transcriptomes reveal deep origins of eukaryotic multicellular pathways.</title>
        <authorList>
            <person name="Sheikh S."/>
            <person name="Fu C.-J."/>
            <person name="Brown M.W."/>
            <person name="Baldauf S.L."/>
        </authorList>
    </citation>
    <scope>NUCLEOTIDE SEQUENCE [LARGE SCALE GENOMIC DNA]</scope>
    <source>
        <strain evidence="1 2">ATCC MYA-3509</strain>
    </source>
</reference>
<evidence type="ECO:0000313" key="2">
    <source>
        <dbReference type="Proteomes" id="UP001431209"/>
    </source>
</evidence>
<evidence type="ECO:0000313" key="1">
    <source>
        <dbReference type="EMBL" id="KAL0481930.1"/>
    </source>
</evidence>
<protein>
    <submittedName>
        <fullName evidence="1">Uncharacterized protein</fullName>
    </submittedName>
</protein>
<gene>
    <name evidence="1" type="ORF">AKO1_011390</name>
</gene>
<organism evidence="1 2">
    <name type="scientific">Acrasis kona</name>
    <dbReference type="NCBI Taxonomy" id="1008807"/>
    <lineage>
        <taxon>Eukaryota</taxon>
        <taxon>Discoba</taxon>
        <taxon>Heterolobosea</taxon>
        <taxon>Tetramitia</taxon>
        <taxon>Eutetramitia</taxon>
        <taxon>Acrasidae</taxon>
        <taxon>Acrasis</taxon>
    </lineage>
</organism>
<name>A0AAW2YXS3_9EUKA</name>
<proteinExistence type="predicted"/>
<accession>A0AAW2YXS3</accession>
<sequence length="122" mass="14355">MLERFDFYGTSLTITQELCSFIRDKQVSITLQEYLQDLLKKYGHHLVCTLHFYIRSGMITFPYKRFNISDADLNRKEEIVSNYRIPHIEFINSNKPLFSKGLEGQPLLHISTSEDYEIDISS</sequence>
<keyword evidence="2" id="KW-1185">Reference proteome</keyword>
<comment type="caution">
    <text evidence="1">The sequence shown here is derived from an EMBL/GenBank/DDBJ whole genome shotgun (WGS) entry which is preliminary data.</text>
</comment>
<dbReference type="AlphaFoldDB" id="A0AAW2YXS3"/>
<dbReference type="Proteomes" id="UP001431209">
    <property type="component" value="Unassembled WGS sequence"/>
</dbReference>
<dbReference type="EMBL" id="JAOPGA020000797">
    <property type="protein sequence ID" value="KAL0481930.1"/>
    <property type="molecule type" value="Genomic_DNA"/>
</dbReference>